<evidence type="ECO:0000313" key="5">
    <source>
        <dbReference type="Proteomes" id="UP000000641"/>
    </source>
</evidence>
<dbReference type="eggNOG" id="arCOG01417">
    <property type="taxonomic scope" value="Archaea"/>
</dbReference>
<dbReference type="SUPFAM" id="SSF53756">
    <property type="entry name" value="UDP-Glycosyltransferase/glycogen phosphorylase"/>
    <property type="match status" value="1"/>
</dbReference>
<evidence type="ECO:0000313" key="4">
    <source>
        <dbReference type="EMBL" id="ABL79138.1"/>
    </source>
</evidence>
<dbReference type="InterPro" id="IPR001296">
    <property type="entry name" value="Glyco_trans_1"/>
</dbReference>
<dbReference type="CAZy" id="GT4">
    <property type="family name" value="Glycosyltransferase Family 4"/>
</dbReference>
<dbReference type="CDD" id="cd03801">
    <property type="entry name" value="GT4_PimA-like"/>
    <property type="match status" value="1"/>
</dbReference>
<reference evidence="5" key="1">
    <citation type="journal article" date="2008" name="J. Bacteriol.">
        <title>Genome sequence of Thermofilum pendens reveals an exceptional loss of biosynthetic pathways without genome reduction.</title>
        <authorList>
            <person name="Anderson I."/>
            <person name="Rodriguez J."/>
            <person name="Susanti D."/>
            <person name="Porat I."/>
            <person name="Reich C."/>
            <person name="Ulrich L.E."/>
            <person name="Elkins J.G."/>
            <person name="Mavromatis K."/>
            <person name="Lykidis A."/>
            <person name="Kim E."/>
            <person name="Thompson L.S."/>
            <person name="Nolan M."/>
            <person name="Land M."/>
            <person name="Copeland A."/>
            <person name="Lapidus A."/>
            <person name="Lucas S."/>
            <person name="Detter C."/>
            <person name="Zhulin I.B."/>
            <person name="Olsen G.J."/>
            <person name="Whitman W."/>
            <person name="Mukhopadhyay B."/>
            <person name="Bristow J."/>
            <person name="Kyrpides N."/>
        </authorList>
    </citation>
    <scope>NUCLEOTIDE SEQUENCE [LARGE SCALE GENOMIC DNA]</scope>
    <source>
        <strain evidence="5">DSM 2475 / Hrk 5</strain>
    </source>
</reference>
<name>A1S108_THEPD</name>
<dbReference type="Pfam" id="PF00534">
    <property type="entry name" value="Glycos_transf_1"/>
    <property type="match status" value="1"/>
</dbReference>
<dbReference type="KEGG" id="tpe:Tpen_1743"/>
<dbReference type="EMBL" id="CP000505">
    <property type="protein sequence ID" value="ABL79138.1"/>
    <property type="molecule type" value="Genomic_DNA"/>
</dbReference>
<accession>A1S108</accession>
<evidence type="ECO:0000256" key="1">
    <source>
        <dbReference type="ARBA" id="ARBA00022679"/>
    </source>
</evidence>
<gene>
    <name evidence="4" type="ordered locus">Tpen_1743</name>
</gene>
<dbReference type="PANTHER" id="PTHR46401">
    <property type="entry name" value="GLYCOSYLTRANSFERASE WBBK-RELATED"/>
    <property type="match status" value="1"/>
</dbReference>
<dbReference type="PANTHER" id="PTHR46401:SF2">
    <property type="entry name" value="GLYCOSYLTRANSFERASE WBBK-RELATED"/>
    <property type="match status" value="1"/>
</dbReference>
<feature type="region of interest" description="Disordered" evidence="2">
    <location>
        <begin position="1"/>
        <end position="20"/>
    </location>
</feature>
<keyword evidence="5" id="KW-1185">Reference proteome</keyword>
<evidence type="ECO:0000256" key="2">
    <source>
        <dbReference type="SAM" id="MobiDB-lite"/>
    </source>
</evidence>
<dbReference type="Proteomes" id="UP000000641">
    <property type="component" value="Chromosome"/>
</dbReference>
<protein>
    <submittedName>
        <fullName evidence="4">Glycosyl transferase, group 1</fullName>
    </submittedName>
</protein>
<keyword evidence="1 4" id="KW-0808">Transferase</keyword>
<dbReference type="GO" id="GO:0016757">
    <property type="term" value="F:glycosyltransferase activity"/>
    <property type="evidence" value="ECO:0007669"/>
    <property type="project" value="InterPro"/>
</dbReference>
<sequence length="420" mass="47173">MHSSKPQLAVVANPSEHGSGGELRALRSVKEYAKHFHVYLFTPLRAVGSTSLRSLARLKSLGVALSGCITYPRIGKLEPEFKLFFPQLTRLTTTKLPFFDGIVVLHENIDYLYAGYLLGKASGAPAMVLLQNPPLFGSKKRLSEILKAVYLWEKLTSASTLEEAYATVRLARLQVRRPIEEARIRMLLNKYSLVVGVSRATVLEMGEPWFSKAFYLDPGVNLNEEEVHLLSRIRKSVKEKENCILYKGGLTPVKGILDVLLAYRLIRKERGDLKLVITGKLDSKTHRKLLVALKKLNLKDYVVLTGFISREQLFELNAKARLLLHPSHMDSFPYTVLESLHAGTPVVGYDIPALKIYYGGLPGVRLVREGDVEALATEAIDMLERSPKEVNPPSLKSWNEIIEEELSLVKKKLLGEHRHS</sequence>
<dbReference type="AlphaFoldDB" id="A1S108"/>
<evidence type="ECO:0000259" key="3">
    <source>
        <dbReference type="Pfam" id="PF00534"/>
    </source>
</evidence>
<feature type="domain" description="Glycosyl transferase family 1" evidence="3">
    <location>
        <begin position="236"/>
        <end position="387"/>
    </location>
</feature>
<dbReference type="EnsemblBacteria" id="ABL79138">
    <property type="protein sequence ID" value="ABL79138"/>
    <property type="gene ID" value="Tpen_1743"/>
</dbReference>
<dbReference type="Gene3D" id="3.40.50.2000">
    <property type="entry name" value="Glycogen Phosphorylase B"/>
    <property type="match status" value="2"/>
</dbReference>
<proteinExistence type="predicted"/>
<dbReference type="HOGENOM" id="CLU_053640_0_0_2"/>
<dbReference type="STRING" id="368408.Tpen_1743"/>
<organism evidence="4 5">
    <name type="scientific">Thermofilum pendens (strain DSM 2475 / Hrk 5)</name>
    <dbReference type="NCBI Taxonomy" id="368408"/>
    <lineage>
        <taxon>Archaea</taxon>
        <taxon>Thermoproteota</taxon>
        <taxon>Thermoprotei</taxon>
        <taxon>Thermofilales</taxon>
        <taxon>Thermofilaceae</taxon>
        <taxon>Thermofilum</taxon>
    </lineage>
</organism>